<protein>
    <recommendedName>
        <fullName evidence="5">Transmembrane protein</fullName>
    </recommendedName>
</protein>
<evidence type="ECO:0008006" key="5">
    <source>
        <dbReference type="Google" id="ProtNLM"/>
    </source>
</evidence>
<organism evidence="3 4">
    <name type="scientific">Emiliania huxleyi (strain CCMP1516)</name>
    <dbReference type="NCBI Taxonomy" id="280463"/>
    <lineage>
        <taxon>Eukaryota</taxon>
        <taxon>Haptista</taxon>
        <taxon>Haptophyta</taxon>
        <taxon>Prymnesiophyceae</taxon>
        <taxon>Isochrysidales</taxon>
        <taxon>Noelaerhabdaceae</taxon>
        <taxon>Emiliania</taxon>
    </lineage>
</organism>
<dbReference type="PaxDb" id="2903-EOD29586"/>
<dbReference type="EnsemblProtists" id="EOD29586">
    <property type="protein sequence ID" value="EOD29586"/>
    <property type="gene ID" value="EMIHUDRAFT_442753"/>
</dbReference>
<evidence type="ECO:0000256" key="1">
    <source>
        <dbReference type="SAM" id="MobiDB-lite"/>
    </source>
</evidence>
<feature type="compositionally biased region" description="Polar residues" evidence="1">
    <location>
        <begin position="152"/>
        <end position="163"/>
    </location>
</feature>
<dbReference type="KEGG" id="ehx:EMIHUDRAFT_442753"/>
<feature type="transmembrane region" description="Helical" evidence="2">
    <location>
        <begin position="39"/>
        <end position="64"/>
    </location>
</feature>
<feature type="region of interest" description="Disordered" evidence="1">
    <location>
        <begin position="104"/>
        <end position="173"/>
    </location>
</feature>
<evidence type="ECO:0000313" key="4">
    <source>
        <dbReference type="Proteomes" id="UP000013827"/>
    </source>
</evidence>
<feature type="transmembrane region" description="Helical" evidence="2">
    <location>
        <begin position="84"/>
        <end position="106"/>
    </location>
</feature>
<proteinExistence type="predicted"/>
<dbReference type="RefSeq" id="XP_005782015.1">
    <property type="nucleotide sequence ID" value="XM_005781958.1"/>
</dbReference>
<dbReference type="GeneID" id="17274860"/>
<reference evidence="3" key="2">
    <citation type="submission" date="2024-10" db="UniProtKB">
        <authorList>
            <consortium name="EnsemblProtists"/>
        </authorList>
    </citation>
    <scope>IDENTIFICATION</scope>
</reference>
<dbReference type="HOGENOM" id="CLU_1201763_0_0_1"/>
<keyword evidence="4" id="KW-1185">Reference proteome</keyword>
<evidence type="ECO:0000256" key="2">
    <source>
        <dbReference type="SAM" id="Phobius"/>
    </source>
</evidence>
<dbReference type="Proteomes" id="UP000013827">
    <property type="component" value="Unassembled WGS sequence"/>
</dbReference>
<evidence type="ECO:0000313" key="3">
    <source>
        <dbReference type="EnsemblProtists" id="EOD29586"/>
    </source>
</evidence>
<reference evidence="4" key="1">
    <citation type="journal article" date="2013" name="Nature">
        <title>Pan genome of the phytoplankton Emiliania underpins its global distribution.</title>
        <authorList>
            <person name="Read B.A."/>
            <person name="Kegel J."/>
            <person name="Klute M.J."/>
            <person name="Kuo A."/>
            <person name="Lefebvre S.C."/>
            <person name="Maumus F."/>
            <person name="Mayer C."/>
            <person name="Miller J."/>
            <person name="Monier A."/>
            <person name="Salamov A."/>
            <person name="Young J."/>
            <person name="Aguilar M."/>
            <person name="Claverie J.M."/>
            <person name="Frickenhaus S."/>
            <person name="Gonzalez K."/>
            <person name="Herman E.K."/>
            <person name="Lin Y.C."/>
            <person name="Napier J."/>
            <person name="Ogata H."/>
            <person name="Sarno A.F."/>
            <person name="Shmutz J."/>
            <person name="Schroeder D."/>
            <person name="de Vargas C."/>
            <person name="Verret F."/>
            <person name="von Dassow P."/>
            <person name="Valentin K."/>
            <person name="Van de Peer Y."/>
            <person name="Wheeler G."/>
            <person name="Dacks J.B."/>
            <person name="Delwiche C.F."/>
            <person name="Dyhrman S.T."/>
            <person name="Glockner G."/>
            <person name="John U."/>
            <person name="Richards T."/>
            <person name="Worden A.Z."/>
            <person name="Zhang X."/>
            <person name="Grigoriev I.V."/>
            <person name="Allen A.E."/>
            <person name="Bidle K."/>
            <person name="Borodovsky M."/>
            <person name="Bowler C."/>
            <person name="Brownlee C."/>
            <person name="Cock J.M."/>
            <person name="Elias M."/>
            <person name="Gladyshev V.N."/>
            <person name="Groth M."/>
            <person name="Guda C."/>
            <person name="Hadaegh A."/>
            <person name="Iglesias-Rodriguez M.D."/>
            <person name="Jenkins J."/>
            <person name="Jones B.M."/>
            <person name="Lawson T."/>
            <person name="Leese F."/>
            <person name="Lindquist E."/>
            <person name="Lobanov A."/>
            <person name="Lomsadze A."/>
            <person name="Malik S.B."/>
            <person name="Marsh M.E."/>
            <person name="Mackinder L."/>
            <person name="Mock T."/>
            <person name="Mueller-Roeber B."/>
            <person name="Pagarete A."/>
            <person name="Parker M."/>
            <person name="Probert I."/>
            <person name="Quesneville H."/>
            <person name="Raines C."/>
            <person name="Rensing S.A."/>
            <person name="Riano-Pachon D.M."/>
            <person name="Richier S."/>
            <person name="Rokitta S."/>
            <person name="Shiraiwa Y."/>
            <person name="Soanes D.M."/>
            <person name="van der Giezen M."/>
            <person name="Wahlund T.M."/>
            <person name="Williams B."/>
            <person name="Wilson W."/>
            <person name="Wolfe G."/>
            <person name="Wurch L.L."/>
        </authorList>
    </citation>
    <scope>NUCLEOTIDE SEQUENCE</scope>
</reference>
<dbReference type="AlphaFoldDB" id="A0A0D3K1F1"/>
<sequence length="231" mass="24043">MDTSRTTLGSPGALKWLHTRSVGVTFRIYRAEYQQSRTYIVQSAALLACSLGICGVCMLAALIATRQLQTDRTALGLDLATSSLYILSALLSLAVVCGGGGGGPGARGSVNGPRQSIFIDEGEEGEGEEEEGEEEEGEGEAIGRGVSASDCGENSSENGKTSANGGGDEPPSLLARVSRRFSKPALTRLASSGIGSLLSLAQQLSGGERGEEGNNDSTWPHEAAREMMIEM</sequence>
<accession>A0A0D3K1F1</accession>
<feature type="compositionally biased region" description="Acidic residues" evidence="1">
    <location>
        <begin position="120"/>
        <end position="139"/>
    </location>
</feature>
<keyword evidence="2" id="KW-0472">Membrane</keyword>
<keyword evidence="2" id="KW-1133">Transmembrane helix</keyword>
<name>A0A0D3K1F1_EMIH1</name>
<keyword evidence="2" id="KW-0812">Transmembrane</keyword>